<comment type="caution">
    <text evidence="1">The sequence shown here is derived from an EMBL/GenBank/DDBJ whole genome shotgun (WGS) entry which is preliminary data.</text>
</comment>
<dbReference type="Proteomes" id="UP000180280">
    <property type="component" value="Unassembled WGS sequence"/>
</dbReference>
<evidence type="ECO:0000313" key="1">
    <source>
        <dbReference type="EMBL" id="OHX16231.1"/>
    </source>
</evidence>
<accession>A0ABX3C7G2</accession>
<organism evidence="1 2">
    <name type="scientific">Chromobacterium sphagni</name>
    <dbReference type="NCBI Taxonomy" id="1903179"/>
    <lineage>
        <taxon>Bacteria</taxon>
        <taxon>Pseudomonadati</taxon>
        <taxon>Pseudomonadota</taxon>
        <taxon>Betaproteobacteria</taxon>
        <taxon>Neisseriales</taxon>
        <taxon>Chromobacteriaceae</taxon>
        <taxon>Chromobacterium</taxon>
    </lineage>
</organism>
<evidence type="ECO:0000313" key="2">
    <source>
        <dbReference type="Proteomes" id="UP000180280"/>
    </source>
</evidence>
<name>A0ABX3C7G2_9NEIS</name>
<protein>
    <submittedName>
        <fullName evidence="1">Uncharacterized protein</fullName>
    </submittedName>
</protein>
<dbReference type="EMBL" id="MKCT01000083">
    <property type="protein sequence ID" value="OHX16231.1"/>
    <property type="molecule type" value="Genomic_DNA"/>
</dbReference>
<keyword evidence="2" id="KW-1185">Reference proteome</keyword>
<sequence length="121" mass="13470">MGLDSQRFQRFSAVDPSLYPSGFATTAGPGEAAIVWMAVLGFNRLANTDDFAAQHIFYAKAKGASQFENLLLSLRLFFNFAALDFTFYVSFQGNQCGKFQFGQIHEITLLIIDLITLQVVM</sequence>
<gene>
    <name evidence="1" type="ORF">BI344_12450</name>
</gene>
<proteinExistence type="predicted"/>
<reference evidence="1 2" key="1">
    <citation type="submission" date="2016-09" db="EMBL/GenBank/DDBJ databases">
        <title>Chromobacterium muskegensis sp. nov., an insecticidal bacterium isolated from Sphagnum bogs.</title>
        <authorList>
            <person name="Sparks M.E."/>
            <person name="Blackburn M.B."/>
            <person name="Gundersen-Rindal D.E."/>
            <person name="Mitchell A."/>
            <person name="Farrar R."/>
            <person name="Kuhar D."/>
        </authorList>
    </citation>
    <scope>NUCLEOTIDE SEQUENCE [LARGE SCALE GENOMIC DNA]</scope>
    <source>
        <strain evidence="1 2">14B-1</strain>
    </source>
</reference>